<feature type="compositionally biased region" description="Basic and acidic residues" evidence="1">
    <location>
        <begin position="2858"/>
        <end position="2878"/>
    </location>
</feature>
<evidence type="ECO:0000259" key="4">
    <source>
        <dbReference type="Pfam" id="PF09331"/>
    </source>
</evidence>
<sequence length="3189" mass="360425">MEGNESSTSEGPMFNELKNVMGFSKAWNFKDMLMVGRLCLLSMAIHGIHHGSRIPLPSAIRVLDLVGFEKYPWGRVAFESLIRSVKIVDFDKEGSYVIYGCVHALLIWVYESIHGLAETFGMRRPTLTGVPLLDWRSTRKNMYLQWSDAKEDKDVKLDNLIKDIIHNLLALDAWKDVQVFCIAKSKTKAIVASESITIKGKQVMEAESSKVENKKQKIVSKDKEVDKDEKNSFADILKVMKTLNETISDVGKNLSCKIDAMQTRFESQIVAFEIELKELKESSKVEEKPSSVDGLPSQRVVNKPKTLQKKIKVEGEVYNKKKAVGNGASRGVVKDDKKKSVLKQSKVPTLKGFKKPRKTTSNDDVQDVTDQVVAENLKMVSSSEDTFSDPQQQRNSKALSATLTAFVDKINQIDGDGITTHIAVALTMFRKRMMCDPSMYPNQQITFLDQDMIIPLSNSYSSPHMTTDKEMVEQSMFLMLMIPAMLSAVIPIQIRKKSFAKLEVKRITKKVLENKDLEIFDEAKDLAGPGKSDPRGKEFKIPHMEDSYEITASETLSKEESVVELLSSCGCGDRPIIYMIPGADDCPWSPPKGYVCLYEAYFRQCHLWFPIPSLIISFLTRRRMAISQVTPAAICNFVAALTFGAEEGYRVNVEELTTMKTIRVDLESYESPFSGRKRMSAEDPDRYKASPKFPSEFLEVREAIFRAQNRILCNGTTMEIRKHFGAKSKEKEVKDDFGSGISEECRPTHSWCMPRQTRSTKQKELINLSVLDLEKLERTNRKTQKLAMADRVIRADAEGVLTDEDGQAYNEAGQRLDDHGLILPEDANEDQAHLNALLAARDAAGLGVDRHQLGVDRHHREQHTDTIGVERHNRGVDRHQHQIPAAIPPAAEPRRTLGDFNRPDLFYANRSAIVPPPFQRNNYVLKPAYFALVGQHPFHGLSHEQPMDHIERFEDLVLSIKANGVSEDYLLCKLFPYSLAGEAASWLKQLKASSLKTWRSIKIAFLNNFYDDAKSEELRNKLSTFTQGPAEAFKAALVRFKEYQRDCPHHGFSEVQLLGTFFRGVDWRYQIALDAASNGNFNTRYAADATALIENLACCNRKKHDHFGAEEETIEPEPESEEGVFYIDGQGYRKFGQPQGNFSGNRRVGDDTLLCRSTPYGTLFSETTQYDSVDRYPSSVDQHWIRTAPCEVQEPMQPKSVYTPPVPYPRRRRSKQELHAAKCTSIIEKILHTLPKDASETSSASLNSPAAICCMHTRSQENQNLLFNDNIDRIARQLREQTETDTMADVVDEQEQPTNIGACDFPHNHNHRHGIVPPPIQNNNFEIKSGLIAMVQGNKFHGLPMEDPLDHLNEFERLCGLTKFNGTLPQGSITTWDDCKRAFLAKFFSNSRTARFRNEISGFTQKQNESFCEAWERFKGYQTKCPHHGFKEASLLSTLYRGVLPKIRMLLDTASNGNFLNKDVEDGWELVENLAQSDGNYNEDYDRSIRTSTESDDKHRREIKALHDKIDKLLQVQQKHVHFASADEVFQIQEGENDQGAEISYVQNQGGYNKGYNNYRPNPNLSYRSTNVANPQDQVYPQQQLQQNQPKPFVTYNQSQGFVPKQQFQGGYQQQQPPPGFTPQQYQPSTPQESDIKNMLQQIMQGQAAGVMESAKKLADLNNKVDRQFNELSSRLESLNTRVRYLDGITTSPPVTNNPGQLPGKAIKNPKEYATTHAITIKHERELPTQHVSTSNTKDSVIQEGEASTQIEVSVAEIDYSAQPFYQAQSDLEEKAAIIERMVKRFKPAPSPSLALPWTLRKAWKSRYESLAENQLDEMEAVMPLVEVLKLISDPHKDVRNLILERLNIYHDSNDEEDVIMHQAAGERIIQEKLEDPGSFTLPCSIRQLTFNNCLCDLGASNFRPFSILENVPIMIDGVEVPTDFVVLEMDEESKDPLILGRPFLASVGAVIDVRYGKIDLNLGRHVKLQFDINKFPTRPPTEGKTLEVQRAVPSEGLKIKRAKEQILVQTPPSNSTTRSSIPSSLDWLELKRKTDLQNRTIQKITWDWSEEKDYPPEEKAAYYEERRIEYSEMEDDAEYIPEQTRKTTKSLMKEDKLTPGDYYKALKRNPFWGTRYPHPETMAELGFLEDVQLLFEKCHMTTLMSHPYPTYEDETLQFLSSLQVELLEGLSAAELREEGIGYLSFTIDERNYIMAIKTLESMFGFPSGTGMKPKFAREELKSLWNTIGDTTSFNSARSKSNSIRNPAIRYFQRAMANVPYAREISATVTNQDMETLDLALLSFLHYTKDGKTMKGDTNDTPPSMYLLNHLCSYRGWAMANDKKNAKGALCIGGVVTPILLSCDVPLRPDPIQPRWMDIAHLKLAHVIEHKVYDGRYAFKFDHPSTGEATILLPFSERTTITVRDNIDFSPPQEILHDVIGGSASRNAEEVEGQSDNEETNWENYDTSRYHFEEHKPPSRESKSLAEAHRKLSLTQRWCKFQDKIIHKCVKAIDNMQKAISCTTSTSAITRDNPPEDMPSRRHDIAPPRQSAYQQRERAVPQEPARHSSHEVREHKRRKSARMVRSSSKGRIMSGRSTRERRAEQPAGVAIEHNDEEMAEPHQEPVMPAEYFGCFWSSNRGKTEHEVRMPNDAFGKSTLSQPRSPARANQSIATPEEANSSVSLNREAGGITPSEPLDHHSITRKPICSFCTQPDKLRTKKRREAEETTRSHPHDIHSIALDHKRVTNIMGKVRKSFVSFASRLLSMPPPPAPVQKEVRPLDDVTTPMLPSVVSGPSDVDQVSHETLIVQDSQDRTCLEGADNAQAQLIVGGDQNQTISTQVVELEVQVITGNQPAAIQTATSEGVRVDVDLTILDSNKDGTAADHETSRQSREEKGKGVASQSKKRSATEAGLTDGAPVPKTFCLSRGEALNPDQFTFKYTGDKFLEYQKFARWSLKTAALANDLIASYDRKLRLKLADRDTFDNLKKCADQAKIIYARDMKEMAAFKDADETHKAEINSLNDEVTRLNGHEADLLKEIGEVQVALVAVKEHEERECIRLQTDRAAKVSHTTRKAQNRLDKMKAYLTEQEEIVKPKVNALNQAQGVEEVVGILIGRGAKIAAAELEGLKVLTQKVNDEVNALNVIEFGEGDLNMSPDQLGFQGNLLKSLPWPISMVPSSTSSTEVIFAISALRKANRIQRPDDVVLYL</sequence>
<name>A0A8T2FP72_9BRAS</name>
<evidence type="ECO:0008006" key="7">
    <source>
        <dbReference type="Google" id="ProtNLM"/>
    </source>
</evidence>
<feature type="domain" description="Arabidopsis retrotransposon Orf1 C-terminal" evidence="2">
    <location>
        <begin position="2066"/>
        <end position="2506"/>
    </location>
</feature>
<dbReference type="InterPro" id="IPR015410">
    <property type="entry name" value="DUF1985"/>
</dbReference>
<feature type="compositionally biased region" description="Acidic residues" evidence="1">
    <location>
        <begin position="2430"/>
        <end position="2441"/>
    </location>
</feature>
<dbReference type="Pfam" id="PF09331">
    <property type="entry name" value="DUF1985"/>
    <property type="match status" value="1"/>
</dbReference>
<dbReference type="Pfam" id="PF03078">
    <property type="entry name" value="ATHILA"/>
    <property type="match status" value="1"/>
</dbReference>
<dbReference type="PANTHER" id="PTHR33223:SF11">
    <property type="entry name" value="ELEMENT PROTEIN, PUTATIVE-RELATED"/>
    <property type="match status" value="1"/>
</dbReference>
<feature type="compositionally biased region" description="Polar residues" evidence="1">
    <location>
        <begin position="2637"/>
        <end position="2664"/>
    </location>
</feature>
<keyword evidence="6" id="KW-1185">Reference proteome</keyword>
<dbReference type="PANTHER" id="PTHR33223">
    <property type="entry name" value="CCHC-TYPE DOMAIN-CONTAINING PROTEIN"/>
    <property type="match status" value="1"/>
</dbReference>
<reference evidence="5 6" key="1">
    <citation type="submission" date="2020-12" db="EMBL/GenBank/DDBJ databases">
        <title>Concerted genomic and epigenomic changes stabilize Arabidopsis allopolyploids.</title>
        <authorList>
            <person name="Chen Z."/>
        </authorList>
    </citation>
    <scope>NUCLEOTIDE SEQUENCE [LARGE SCALE GENOMIC DNA]</scope>
    <source>
        <strain evidence="5">Allo738</strain>
        <tissue evidence="5">Leaf</tissue>
    </source>
</reference>
<dbReference type="Pfam" id="PF03732">
    <property type="entry name" value="Retrotrans_gag"/>
    <property type="match status" value="2"/>
</dbReference>
<feature type="region of interest" description="Disordered" evidence="1">
    <location>
        <begin position="2507"/>
        <end position="2587"/>
    </location>
</feature>
<evidence type="ECO:0000259" key="2">
    <source>
        <dbReference type="Pfam" id="PF03078"/>
    </source>
</evidence>
<dbReference type="EMBL" id="JAEFBK010000002">
    <property type="protein sequence ID" value="KAG7636053.1"/>
    <property type="molecule type" value="Genomic_DNA"/>
</dbReference>
<comment type="caution">
    <text evidence="5">The sequence shown here is derived from an EMBL/GenBank/DDBJ whole genome shotgun (WGS) entry which is preliminary data.</text>
</comment>
<feature type="domain" description="DUF1985" evidence="4">
    <location>
        <begin position="15"/>
        <end position="84"/>
    </location>
</feature>
<feature type="region of interest" description="Disordered" evidence="1">
    <location>
        <begin position="1609"/>
        <end position="1634"/>
    </location>
</feature>
<feature type="region of interest" description="Disordered" evidence="1">
    <location>
        <begin position="2858"/>
        <end position="2895"/>
    </location>
</feature>
<evidence type="ECO:0000313" key="5">
    <source>
        <dbReference type="EMBL" id="KAG7636053.1"/>
    </source>
</evidence>
<feature type="compositionally biased region" description="Basic and acidic residues" evidence="1">
    <location>
        <begin position="2535"/>
        <end position="2554"/>
    </location>
</feature>
<organism evidence="5 6">
    <name type="scientific">Arabidopsis thaliana x Arabidopsis arenosa</name>
    <dbReference type="NCBI Taxonomy" id="1240361"/>
    <lineage>
        <taxon>Eukaryota</taxon>
        <taxon>Viridiplantae</taxon>
        <taxon>Streptophyta</taxon>
        <taxon>Embryophyta</taxon>
        <taxon>Tracheophyta</taxon>
        <taxon>Spermatophyta</taxon>
        <taxon>Magnoliopsida</taxon>
        <taxon>eudicotyledons</taxon>
        <taxon>Gunneridae</taxon>
        <taxon>Pentapetalae</taxon>
        <taxon>rosids</taxon>
        <taxon>malvids</taxon>
        <taxon>Brassicales</taxon>
        <taxon>Brassicaceae</taxon>
        <taxon>Camelineae</taxon>
        <taxon>Arabidopsis</taxon>
    </lineage>
</organism>
<evidence type="ECO:0000313" key="6">
    <source>
        <dbReference type="Proteomes" id="UP000694240"/>
    </source>
</evidence>
<protein>
    <recommendedName>
        <fullName evidence="7">Retrotransposon gag domain-containing protein</fullName>
    </recommendedName>
</protein>
<accession>A0A8T2FP72</accession>
<evidence type="ECO:0000259" key="3">
    <source>
        <dbReference type="Pfam" id="PF03732"/>
    </source>
</evidence>
<feature type="region of interest" description="Disordered" evidence="1">
    <location>
        <begin position="2632"/>
        <end position="2681"/>
    </location>
</feature>
<feature type="domain" description="Retrotransposon gag" evidence="3">
    <location>
        <begin position="973"/>
        <end position="1066"/>
    </location>
</feature>
<feature type="domain" description="Retrotransposon gag" evidence="3">
    <location>
        <begin position="1368"/>
        <end position="1443"/>
    </location>
</feature>
<dbReference type="InterPro" id="IPR005162">
    <property type="entry name" value="Retrotrans_gag_dom"/>
</dbReference>
<dbReference type="InterPro" id="IPR004312">
    <property type="entry name" value="ATHILA_Orf1_C"/>
</dbReference>
<dbReference type="Proteomes" id="UP000694240">
    <property type="component" value="Chromosome 2"/>
</dbReference>
<proteinExistence type="predicted"/>
<feature type="region of interest" description="Disordered" evidence="1">
    <location>
        <begin position="2423"/>
        <end position="2443"/>
    </location>
</feature>
<evidence type="ECO:0000256" key="1">
    <source>
        <dbReference type="SAM" id="MobiDB-lite"/>
    </source>
</evidence>
<gene>
    <name evidence="5" type="ORF">ISN45_At02g006080</name>
</gene>